<feature type="non-terminal residue" evidence="1">
    <location>
        <position position="79"/>
    </location>
</feature>
<dbReference type="EMBL" id="UINC01196426">
    <property type="protein sequence ID" value="SVE13428.1"/>
    <property type="molecule type" value="Genomic_DNA"/>
</dbReference>
<name>A0A383B207_9ZZZZ</name>
<dbReference type="Gene3D" id="3.80.10.10">
    <property type="entry name" value="Ribonuclease Inhibitor"/>
    <property type="match status" value="1"/>
</dbReference>
<sequence>MADVLIEALAEHNDDLVAALKTIVSAEVRVVLDGSDVVGINLDDTKVTDEAVEKLVGLDKLRWIGLVRTDVTPEGVENL</sequence>
<gene>
    <name evidence="1" type="ORF">METZ01_LOCUS466282</name>
</gene>
<dbReference type="InterPro" id="IPR032675">
    <property type="entry name" value="LRR_dom_sf"/>
</dbReference>
<proteinExistence type="predicted"/>
<accession>A0A383B207</accession>
<organism evidence="1">
    <name type="scientific">marine metagenome</name>
    <dbReference type="NCBI Taxonomy" id="408172"/>
    <lineage>
        <taxon>unclassified sequences</taxon>
        <taxon>metagenomes</taxon>
        <taxon>ecological metagenomes</taxon>
    </lineage>
</organism>
<dbReference type="AlphaFoldDB" id="A0A383B207"/>
<protein>
    <submittedName>
        <fullName evidence="1">Uncharacterized protein</fullName>
    </submittedName>
</protein>
<reference evidence="1" key="1">
    <citation type="submission" date="2018-05" db="EMBL/GenBank/DDBJ databases">
        <authorList>
            <person name="Lanie J.A."/>
            <person name="Ng W.-L."/>
            <person name="Kazmierczak K.M."/>
            <person name="Andrzejewski T.M."/>
            <person name="Davidsen T.M."/>
            <person name="Wayne K.J."/>
            <person name="Tettelin H."/>
            <person name="Glass J.I."/>
            <person name="Rusch D."/>
            <person name="Podicherti R."/>
            <person name="Tsui H.-C.T."/>
            <person name="Winkler M.E."/>
        </authorList>
    </citation>
    <scope>NUCLEOTIDE SEQUENCE</scope>
</reference>
<evidence type="ECO:0000313" key="1">
    <source>
        <dbReference type="EMBL" id="SVE13428.1"/>
    </source>
</evidence>